<name>A0A151K156_9HYME</name>
<sequence length="205" mass="23264">MGIQLCLLQIFNHLIIALFRNISNIIRNSIYIYYNFYECVFNTLKGNVSLKRCEKTAVPDELLKTIWLGRIPTSMRVILVTQTEAGLDKMAELADAVSDALPERHQVAAVSTDSFEMMLERLTIHITAKMGELANGLRQEIAAVEDRVSARGSRSRERRSPSRQRARSRGRGKDGVCWYHWRFGADATRCEPPCNFRSGNDQGGR</sequence>
<feature type="compositionally biased region" description="Basic residues" evidence="1">
    <location>
        <begin position="161"/>
        <end position="170"/>
    </location>
</feature>
<dbReference type="PANTHER" id="PTHR33327:SF3">
    <property type="entry name" value="RNA-DIRECTED DNA POLYMERASE"/>
    <property type="match status" value="1"/>
</dbReference>
<evidence type="ECO:0000313" key="4">
    <source>
        <dbReference type="Proteomes" id="UP000078541"/>
    </source>
</evidence>
<dbReference type="PANTHER" id="PTHR33327">
    <property type="entry name" value="ENDONUCLEASE"/>
    <property type="match status" value="1"/>
</dbReference>
<feature type="region of interest" description="Disordered" evidence="1">
    <location>
        <begin position="147"/>
        <end position="170"/>
    </location>
</feature>
<dbReference type="AlphaFoldDB" id="A0A151K156"/>
<dbReference type="Proteomes" id="UP000078541">
    <property type="component" value="Unassembled WGS sequence"/>
</dbReference>
<proteinExistence type="predicted"/>
<organism evidence="3 4">
    <name type="scientific">Trachymyrmex septentrionalis</name>
    <dbReference type="NCBI Taxonomy" id="34720"/>
    <lineage>
        <taxon>Eukaryota</taxon>
        <taxon>Metazoa</taxon>
        <taxon>Ecdysozoa</taxon>
        <taxon>Arthropoda</taxon>
        <taxon>Hexapoda</taxon>
        <taxon>Insecta</taxon>
        <taxon>Pterygota</taxon>
        <taxon>Neoptera</taxon>
        <taxon>Endopterygota</taxon>
        <taxon>Hymenoptera</taxon>
        <taxon>Apocrita</taxon>
        <taxon>Aculeata</taxon>
        <taxon>Formicoidea</taxon>
        <taxon>Formicidae</taxon>
        <taxon>Myrmicinae</taxon>
        <taxon>Trachymyrmex</taxon>
    </lineage>
</organism>
<reference evidence="3 4" key="1">
    <citation type="submission" date="2016-03" db="EMBL/GenBank/DDBJ databases">
        <title>Trachymyrmex septentrionalis WGS genome.</title>
        <authorList>
            <person name="Nygaard S."/>
            <person name="Hu H."/>
            <person name="Boomsma J."/>
            <person name="Zhang G."/>
        </authorList>
    </citation>
    <scope>NUCLEOTIDE SEQUENCE [LARGE SCALE GENOMIC DNA]</scope>
    <source>
        <strain evidence="3">Tsep2-gDNA-1</strain>
        <tissue evidence="3">Whole body</tissue>
    </source>
</reference>
<protein>
    <submittedName>
        <fullName evidence="3">Uncharacterized protein</fullName>
    </submittedName>
</protein>
<evidence type="ECO:0000256" key="2">
    <source>
        <dbReference type="SAM" id="SignalP"/>
    </source>
</evidence>
<evidence type="ECO:0000313" key="3">
    <source>
        <dbReference type="EMBL" id="KYN45251.1"/>
    </source>
</evidence>
<evidence type="ECO:0000256" key="1">
    <source>
        <dbReference type="SAM" id="MobiDB-lite"/>
    </source>
</evidence>
<gene>
    <name evidence="3" type="ORF">ALC56_00330</name>
</gene>
<dbReference type="STRING" id="34720.A0A151K156"/>
<keyword evidence="2" id="KW-0732">Signal</keyword>
<keyword evidence="4" id="KW-1185">Reference proteome</keyword>
<feature type="compositionally biased region" description="Basic and acidic residues" evidence="1">
    <location>
        <begin position="147"/>
        <end position="160"/>
    </location>
</feature>
<dbReference type="EMBL" id="KQ981189">
    <property type="protein sequence ID" value="KYN45251.1"/>
    <property type="molecule type" value="Genomic_DNA"/>
</dbReference>
<feature type="signal peptide" evidence="2">
    <location>
        <begin position="1"/>
        <end position="17"/>
    </location>
</feature>
<accession>A0A151K156</accession>
<feature type="chain" id="PRO_5007583086" evidence="2">
    <location>
        <begin position="18"/>
        <end position="205"/>
    </location>
</feature>